<comment type="similarity">
    <text evidence="2">Belongs to the polysaccharide synthase family.</text>
</comment>
<protein>
    <submittedName>
        <fullName evidence="8">O-antigen/teichoic acid export membrane protein</fullName>
    </submittedName>
</protein>
<evidence type="ECO:0000313" key="9">
    <source>
        <dbReference type="Proteomes" id="UP000529310"/>
    </source>
</evidence>
<dbReference type="Pfam" id="PF13440">
    <property type="entry name" value="Polysacc_synt_3"/>
    <property type="match status" value="1"/>
</dbReference>
<evidence type="ECO:0000256" key="5">
    <source>
        <dbReference type="ARBA" id="ARBA00022989"/>
    </source>
</evidence>
<sequence>MSTGGRLFRGAAWLYGAQLFSIMLQVAYAAITSRIAAPAAFGDYSVALTATGLITVLASGGLAQSVGRMQSLPKSELGSIASFAGCLGLISGLATLLLSAPLSWIWAAPGSAPVIALLSINALTAPMFGFLLGLLRRTGRFRKLAIYTLASNLCGMTIGAVLVGIFQNAEALVASTILSQTMLLAIIWVTVRREFTFSKISWSSEEVAFSGRITIASAIQYASGNVVRLAAARTLGAPMIGQWNRAEVLATLPFQQIQAVMVQVVYPEFRHHRDSTLRAHNVWSDLLAMVAWVTWPLGAIAATTLPFVIPVVFGKGWEPAADFSRLLALAGGIQPVHMMLLAAVEALALFRIVWTVSAVQLVTQVLLVVGLVAWGDPRLAVSSLLFANVVGHVVTIWMASRRGLLNLRALSVQYLMVAVASMFVAALVYTTIYALFLNPTPAGAIAIAIVWLVVFAAAIRFRESLPPVRFARRFGLFGPKA</sequence>
<feature type="transmembrane region" description="Helical" evidence="7">
    <location>
        <begin position="12"/>
        <end position="32"/>
    </location>
</feature>
<keyword evidence="4 7" id="KW-0812">Transmembrane</keyword>
<feature type="transmembrane region" description="Helical" evidence="7">
    <location>
        <begin position="44"/>
        <end position="63"/>
    </location>
</feature>
<feature type="transmembrane region" description="Helical" evidence="7">
    <location>
        <begin position="83"/>
        <end position="106"/>
    </location>
</feature>
<evidence type="ECO:0000256" key="1">
    <source>
        <dbReference type="ARBA" id="ARBA00004651"/>
    </source>
</evidence>
<comment type="caution">
    <text evidence="8">The sequence shown here is derived from an EMBL/GenBank/DDBJ whole genome shotgun (WGS) entry which is preliminary data.</text>
</comment>
<feature type="transmembrane region" description="Helical" evidence="7">
    <location>
        <begin position="286"/>
        <end position="313"/>
    </location>
</feature>
<keyword evidence="5 7" id="KW-1133">Transmembrane helix</keyword>
<reference evidence="8 9" key="1">
    <citation type="submission" date="2020-08" db="EMBL/GenBank/DDBJ databases">
        <title>Sequencing the genomes of 1000 actinobacteria strains.</title>
        <authorList>
            <person name="Klenk H.-P."/>
        </authorList>
    </citation>
    <scope>NUCLEOTIDE SEQUENCE [LARGE SCALE GENOMIC DNA]</scope>
    <source>
        <strain evidence="8 9">DSM 27099</strain>
    </source>
</reference>
<organism evidence="8 9">
    <name type="scientific">Microbacterium endophyticum</name>
    <dbReference type="NCBI Taxonomy" id="1526412"/>
    <lineage>
        <taxon>Bacteria</taxon>
        <taxon>Bacillati</taxon>
        <taxon>Actinomycetota</taxon>
        <taxon>Actinomycetes</taxon>
        <taxon>Micrococcales</taxon>
        <taxon>Microbacteriaceae</taxon>
        <taxon>Microbacterium</taxon>
    </lineage>
</organism>
<keyword evidence="3" id="KW-1003">Cell membrane</keyword>
<feature type="transmembrane region" description="Helical" evidence="7">
    <location>
        <begin position="442"/>
        <end position="461"/>
    </location>
</feature>
<feature type="transmembrane region" description="Helical" evidence="7">
    <location>
        <begin position="325"/>
        <end position="344"/>
    </location>
</feature>
<dbReference type="PANTHER" id="PTHR30250:SF10">
    <property type="entry name" value="LIPOPOLYSACCHARIDE BIOSYNTHESIS PROTEIN WZXC"/>
    <property type="match status" value="1"/>
</dbReference>
<dbReference type="Proteomes" id="UP000529310">
    <property type="component" value="Unassembled WGS sequence"/>
</dbReference>
<dbReference type="GO" id="GO:0005886">
    <property type="term" value="C:plasma membrane"/>
    <property type="evidence" value="ECO:0007669"/>
    <property type="project" value="UniProtKB-SubCell"/>
</dbReference>
<feature type="transmembrane region" description="Helical" evidence="7">
    <location>
        <begin position="412"/>
        <end position="436"/>
    </location>
</feature>
<evidence type="ECO:0000256" key="2">
    <source>
        <dbReference type="ARBA" id="ARBA00007430"/>
    </source>
</evidence>
<keyword evidence="6 7" id="KW-0472">Membrane</keyword>
<keyword evidence="9" id="KW-1185">Reference proteome</keyword>
<accession>A0A7W4V2C1</accession>
<proteinExistence type="inferred from homology"/>
<feature type="transmembrane region" description="Helical" evidence="7">
    <location>
        <begin position="380"/>
        <end position="400"/>
    </location>
</feature>
<feature type="transmembrane region" description="Helical" evidence="7">
    <location>
        <begin position="144"/>
        <end position="166"/>
    </location>
</feature>
<feature type="transmembrane region" description="Helical" evidence="7">
    <location>
        <begin position="112"/>
        <end position="132"/>
    </location>
</feature>
<dbReference type="InterPro" id="IPR050833">
    <property type="entry name" value="Poly_Biosynth_Transport"/>
</dbReference>
<evidence type="ECO:0000313" key="8">
    <source>
        <dbReference type="EMBL" id="MBB2975531.1"/>
    </source>
</evidence>
<evidence type="ECO:0000256" key="3">
    <source>
        <dbReference type="ARBA" id="ARBA00022475"/>
    </source>
</evidence>
<dbReference type="RefSeq" id="WP_165139558.1">
    <property type="nucleotide sequence ID" value="NZ_CP049255.1"/>
</dbReference>
<dbReference type="PANTHER" id="PTHR30250">
    <property type="entry name" value="PST FAMILY PREDICTED COLANIC ACID TRANSPORTER"/>
    <property type="match status" value="1"/>
</dbReference>
<feature type="transmembrane region" description="Helical" evidence="7">
    <location>
        <begin position="351"/>
        <end position="374"/>
    </location>
</feature>
<evidence type="ECO:0000256" key="6">
    <source>
        <dbReference type="ARBA" id="ARBA00023136"/>
    </source>
</evidence>
<name>A0A7W4V2C1_9MICO</name>
<gene>
    <name evidence="8" type="ORF">FHX49_001097</name>
</gene>
<evidence type="ECO:0000256" key="4">
    <source>
        <dbReference type="ARBA" id="ARBA00022692"/>
    </source>
</evidence>
<feature type="transmembrane region" description="Helical" evidence="7">
    <location>
        <begin position="172"/>
        <end position="191"/>
    </location>
</feature>
<comment type="subcellular location">
    <subcellularLocation>
        <location evidence="1">Cell membrane</location>
        <topology evidence="1">Multi-pass membrane protein</topology>
    </subcellularLocation>
</comment>
<dbReference type="EMBL" id="JACHWQ010000002">
    <property type="protein sequence ID" value="MBB2975531.1"/>
    <property type="molecule type" value="Genomic_DNA"/>
</dbReference>
<dbReference type="AlphaFoldDB" id="A0A7W4V2C1"/>
<evidence type="ECO:0000256" key="7">
    <source>
        <dbReference type="SAM" id="Phobius"/>
    </source>
</evidence>